<evidence type="ECO:0000313" key="2">
    <source>
        <dbReference type="Proteomes" id="UP001157006"/>
    </source>
</evidence>
<reference evidence="1 2" key="1">
    <citation type="submission" date="2023-01" db="EMBL/GenBank/DDBJ databases">
        <authorList>
            <person name="Kreplak J."/>
        </authorList>
    </citation>
    <scope>NUCLEOTIDE SEQUENCE [LARGE SCALE GENOMIC DNA]</scope>
</reference>
<name>A0AAV0YRN3_VICFA</name>
<dbReference type="Proteomes" id="UP001157006">
    <property type="component" value="Chromosome 1L"/>
</dbReference>
<gene>
    <name evidence="1" type="ORF">VFH_I319320</name>
</gene>
<evidence type="ECO:0000313" key="1">
    <source>
        <dbReference type="EMBL" id="CAI8587843.1"/>
    </source>
</evidence>
<dbReference type="AlphaFoldDB" id="A0AAV0YRN3"/>
<proteinExistence type="predicted"/>
<dbReference type="EMBL" id="OX451736">
    <property type="protein sequence ID" value="CAI8587843.1"/>
    <property type="molecule type" value="Genomic_DNA"/>
</dbReference>
<sequence>MHNEDVIDSYSRLRALKKMNIENIFTLLCHRVECKTNHHKPAVVEEYRVGYEPHLPPSLSECRTHNPLIQTPKFNNYYSIPKSTYNDIMRKEFYLYIKSSDLTTISFSYIILKFMSIKLVSECTKILIVLSVLVFWHFLKLLQHFYLRTGEKILDGLRNNCIYEIKH</sequence>
<protein>
    <submittedName>
        <fullName evidence="1">Uncharacterized protein</fullName>
    </submittedName>
</protein>
<organism evidence="1 2">
    <name type="scientific">Vicia faba</name>
    <name type="common">Broad bean</name>
    <name type="synonym">Faba vulgaris</name>
    <dbReference type="NCBI Taxonomy" id="3906"/>
    <lineage>
        <taxon>Eukaryota</taxon>
        <taxon>Viridiplantae</taxon>
        <taxon>Streptophyta</taxon>
        <taxon>Embryophyta</taxon>
        <taxon>Tracheophyta</taxon>
        <taxon>Spermatophyta</taxon>
        <taxon>Magnoliopsida</taxon>
        <taxon>eudicotyledons</taxon>
        <taxon>Gunneridae</taxon>
        <taxon>Pentapetalae</taxon>
        <taxon>rosids</taxon>
        <taxon>fabids</taxon>
        <taxon>Fabales</taxon>
        <taxon>Fabaceae</taxon>
        <taxon>Papilionoideae</taxon>
        <taxon>50 kb inversion clade</taxon>
        <taxon>NPAAA clade</taxon>
        <taxon>Hologalegina</taxon>
        <taxon>IRL clade</taxon>
        <taxon>Fabeae</taxon>
        <taxon>Vicia</taxon>
    </lineage>
</organism>
<keyword evidence="2" id="KW-1185">Reference proteome</keyword>
<accession>A0AAV0YRN3</accession>